<dbReference type="InterPro" id="IPR039424">
    <property type="entry name" value="SBP_5"/>
</dbReference>
<dbReference type="InterPro" id="IPR030678">
    <property type="entry name" value="Peptide/Ni-bd"/>
</dbReference>
<keyword evidence="4 5" id="KW-0732">Signal</keyword>
<dbReference type="Proteomes" id="UP000184295">
    <property type="component" value="Unassembled WGS sequence"/>
</dbReference>
<feature type="signal peptide" evidence="5">
    <location>
        <begin position="1"/>
        <end position="23"/>
    </location>
</feature>
<keyword evidence="3" id="KW-0813">Transport</keyword>
<evidence type="ECO:0000259" key="6">
    <source>
        <dbReference type="Pfam" id="PF00496"/>
    </source>
</evidence>
<reference evidence="8" key="1">
    <citation type="submission" date="2016-11" db="EMBL/GenBank/DDBJ databases">
        <authorList>
            <person name="Varghese N."/>
            <person name="Submissions S."/>
        </authorList>
    </citation>
    <scope>NUCLEOTIDE SEQUENCE [LARGE SCALE GENOMIC DNA]</scope>
    <source>
        <strain evidence="8">DSM 19514</strain>
    </source>
</reference>
<evidence type="ECO:0000256" key="1">
    <source>
        <dbReference type="ARBA" id="ARBA00004196"/>
    </source>
</evidence>
<dbReference type="AlphaFoldDB" id="A0A1M4W147"/>
<keyword evidence="8" id="KW-1185">Reference proteome</keyword>
<dbReference type="CDD" id="cd08513">
    <property type="entry name" value="PBP2_thermophilic_Hb8_like"/>
    <property type="match status" value="1"/>
</dbReference>
<dbReference type="GO" id="GO:1904680">
    <property type="term" value="F:peptide transmembrane transporter activity"/>
    <property type="evidence" value="ECO:0007669"/>
    <property type="project" value="TreeGrafter"/>
</dbReference>
<accession>A0A1M4W147</accession>
<dbReference type="PIRSF" id="PIRSF002741">
    <property type="entry name" value="MppA"/>
    <property type="match status" value="1"/>
</dbReference>
<dbReference type="PANTHER" id="PTHR30290">
    <property type="entry name" value="PERIPLASMIC BINDING COMPONENT OF ABC TRANSPORTER"/>
    <property type="match status" value="1"/>
</dbReference>
<dbReference type="RefSeq" id="WP_072790765.1">
    <property type="nucleotide sequence ID" value="NZ_FQUL01000021.1"/>
</dbReference>
<gene>
    <name evidence="7" type="ORF">SAMN02745225_01496</name>
</gene>
<dbReference type="GO" id="GO:0042597">
    <property type="term" value="C:periplasmic space"/>
    <property type="evidence" value="ECO:0007669"/>
    <property type="project" value="UniProtKB-ARBA"/>
</dbReference>
<evidence type="ECO:0000256" key="3">
    <source>
        <dbReference type="ARBA" id="ARBA00022448"/>
    </source>
</evidence>
<comment type="subcellular location">
    <subcellularLocation>
        <location evidence="1">Cell envelope</location>
    </subcellularLocation>
</comment>
<feature type="chain" id="PRO_5038597936" evidence="5">
    <location>
        <begin position="24"/>
        <end position="613"/>
    </location>
</feature>
<organism evidence="7 8">
    <name type="scientific">Ferrithrix thermotolerans DSM 19514</name>
    <dbReference type="NCBI Taxonomy" id="1121881"/>
    <lineage>
        <taxon>Bacteria</taxon>
        <taxon>Bacillati</taxon>
        <taxon>Actinomycetota</taxon>
        <taxon>Acidimicrobiia</taxon>
        <taxon>Acidimicrobiales</taxon>
        <taxon>Acidimicrobiaceae</taxon>
        <taxon>Ferrithrix</taxon>
    </lineage>
</organism>
<dbReference type="Pfam" id="PF00496">
    <property type="entry name" value="SBP_bac_5"/>
    <property type="match status" value="1"/>
</dbReference>
<dbReference type="SUPFAM" id="SSF53850">
    <property type="entry name" value="Periplasmic binding protein-like II"/>
    <property type="match status" value="1"/>
</dbReference>
<dbReference type="PROSITE" id="PS51257">
    <property type="entry name" value="PROKAR_LIPOPROTEIN"/>
    <property type="match status" value="1"/>
</dbReference>
<sequence length="613" mass="66746">MKKRIRRRSSAVIATTVAAITLAACGSGSSASSSSSSGTTKVQGGVATFAEGPGANPNYIFPLTPGTNFSTSNLSLFQELMYRPLYWFGVGSNAEINYQYSLAKPPVFSNNNQTVTVDLNQNYKWSDGEPVDAQDVIFWMNLVKANRANWAAYVPGAFPDNITSYTATSKYQVVFQLDKSYNPTWFTYNELSQITPLPLAWDKTSLSAPSPTASTPVSSLPDQTTSGATAVYNFLNTQAGDLSTYATSPIWSIVDGPWKLKSFTTQGKAVFVPNPTYGGPVKPTLSEFVELPFTSDSAEFNVLRAKGLTYGYIPVSDLAQKSVLAQEGYTLQPWNLFGFNYWVENFNNPTAGPIFKQLYFRQAFQHLIDQQQWIQSFLHGLGVPTYSPVPTAIANPFADSLSKTGMYPYSISAAKSLLTSHGWDVKPNGVTVCVRPGTAANECGAGIAANTPLTFNLQYASGLSSVSQEMQALKSAAAQVGITINLSQAPFNQVISNASPTSTSWQMENWAGGWVYAPDYAPTGGEIFSSTAGSNFGSYNDPTADKLINETHTAPASQFNSVFNQYQDYMVQQLPVFYQPNPPFQLSEIQSNLKGVTQNPYANITPETWYFVK</sequence>
<name>A0A1M4W147_9ACTN</name>
<evidence type="ECO:0000256" key="5">
    <source>
        <dbReference type="SAM" id="SignalP"/>
    </source>
</evidence>
<dbReference type="GO" id="GO:0043190">
    <property type="term" value="C:ATP-binding cassette (ABC) transporter complex"/>
    <property type="evidence" value="ECO:0007669"/>
    <property type="project" value="InterPro"/>
</dbReference>
<dbReference type="STRING" id="1121881.SAMN02745225_01496"/>
<dbReference type="OrthoDB" id="7888869at2"/>
<dbReference type="InterPro" id="IPR000914">
    <property type="entry name" value="SBP_5_dom"/>
</dbReference>
<evidence type="ECO:0000313" key="7">
    <source>
        <dbReference type="EMBL" id="SHE74843.1"/>
    </source>
</evidence>
<evidence type="ECO:0000256" key="4">
    <source>
        <dbReference type="ARBA" id="ARBA00022729"/>
    </source>
</evidence>
<proteinExistence type="inferred from homology"/>
<dbReference type="GO" id="GO:0030313">
    <property type="term" value="C:cell envelope"/>
    <property type="evidence" value="ECO:0007669"/>
    <property type="project" value="UniProtKB-SubCell"/>
</dbReference>
<comment type="similarity">
    <text evidence="2">Belongs to the bacterial solute-binding protein 5 family.</text>
</comment>
<dbReference type="Gene3D" id="3.40.190.10">
    <property type="entry name" value="Periplasmic binding protein-like II"/>
    <property type="match status" value="1"/>
</dbReference>
<evidence type="ECO:0000256" key="2">
    <source>
        <dbReference type="ARBA" id="ARBA00005695"/>
    </source>
</evidence>
<dbReference type="GO" id="GO:0015833">
    <property type="term" value="P:peptide transport"/>
    <property type="evidence" value="ECO:0007669"/>
    <property type="project" value="TreeGrafter"/>
</dbReference>
<dbReference type="EMBL" id="FQUL01000021">
    <property type="protein sequence ID" value="SHE74843.1"/>
    <property type="molecule type" value="Genomic_DNA"/>
</dbReference>
<evidence type="ECO:0000313" key="8">
    <source>
        <dbReference type="Proteomes" id="UP000184295"/>
    </source>
</evidence>
<dbReference type="PANTHER" id="PTHR30290:SF10">
    <property type="entry name" value="PERIPLASMIC OLIGOPEPTIDE-BINDING PROTEIN-RELATED"/>
    <property type="match status" value="1"/>
</dbReference>
<feature type="domain" description="Solute-binding protein family 5" evidence="6">
    <location>
        <begin position="99"/>
        <end position="533"/>
    </location>
</feature>
<protein>
    <submittedName>
        <fullName evidence="7">Peptide/nickel transport system substrate-binding protein</fullName>
    </submittedName>
</protein>
<dbReference type="Gene3D" id="3.10.105.10">
    <property type="entry name" value="Dipeptide-binding Protein, Domain 3"/>
    <property type="match status" value="1"/>
</dbReference>